<reference evidence="2 3" key="1">
    <citation type="submission" date="2018-05" db="EMBL/GenBank/DDBJ databases">
        <title>Complete genome sequence of Arcticibacterium luteifluviistationis SM1504T, a cytophagaceae bacterium isolated from Arctic surface seawater.</title>
        <authorList>
            <person name="Li Y."/>
            <person name="Qin Q.-L."/>
        </authorList>
    </citation>
    <scope>NUCLEOTIDE SEQUENCE [LARGE SCALE GENOMIC DNA]</scope>
    <source>
        <strain evidence="2 3">SM1504</strain>
    </source>
</reference>
<evidence type="ECO:0000313" key="3">
    <source>
        <dbReference type="Proteomes" id="UP000249873"/>
    </source>
</evidence>
<protein>
    <recommendedName>
        <fullName evidence="4">DUF4136 domain-containing protein</fullName>
    </recommendedName>
</protein>
<organism evidence="2 3">
    <name type="scientific">Arcticibacterium luteifluviistationis</name>
    <dbReference type="NCBI Taxonomy" id="1784714"/>
    <lineage>
        <taxon>Bacteria</taxon>
        <taxon>Pseudomonadati</taxon>
        <taxon>Bacteroidota</taxon>
        <taxon>Cytophagia</taxon>
        <taxon>Cytophagales</taxon>
        <taxon>Leadbetterellaceae</taxon>
        <taxon>Arcticibacterium</taxon>
    </lineage>
</organism>
<gene>
    <name evidence="2" type="ORF">DJ013_14495</name>
</gene>
<dbReference type="Proteomes" id="UP000249873">
    <property type="component" value="Chromosome"/>
</dbReference>
<accession>A0A2Z4GDC5</accession>
<feature type="signal peptide" evidence="1">
    <location>
        <begin position="1"/>
        <end position="22"/>
    </location>
</feature>
<dbReference type="OrthoDB" id="669636at2"/>
<feature type="chain" id="PRO_5016440614" description="DUF4136 domain-containing protein" evidence="1">
    <location>
        <begin position="23"/>
        <end position="206"/>
    </location>
</feature>
<keyword evidence="1" id="KW-0732">Signal</keyword>
<name>A0A2Z4GDC5_9BACT</name>
<dbReference type="Gene3D" id="3.40.50.10610">
    <property type="entry name" value="ABC-type transport auxiliary lipoprotein component"/>
    <property type="match status" value="1"/>
</dbReference>
<dbReference type="RefSeq" id="WP_111372606.1">
    <property type="nucleotide sequence ID" value="NZ_CP029480.1"/>
</dbReference>
<evidence type="ECO:0000256" key="1">
    <source>
        <dbReference type="SAM" id="SignalP"/>
    </source>
</evidence>
<evidence type="ECO:0008006" key="4">
    <source>
        <dbReference type="Google" id="ProtNLM"/>
    </source>
</evidence>
<keyword evidence="3" id="KW-1185">Reference proteome</keyword>
<dbReference type="PROSITE" id="PS51257">
    <property type="entry name" value="PROKAR_LIPOPROTEIN"/>
    <property type="match status" value="1"/>
</dbReference>
<sequence length="206" mass="23186">MKRILTALVVLTYIVTSCASNAPYVSADVQNAISYHQKIAVLPFDVSFNEEYKQNRRGRTGADYWREQERLAGLDMQKEFFISVAKQVEKGKFEKVVQDFLTTNRLLESAGVKIYDIPKLDKGELCRVLNVDAVVWGETSIVVNPPFGFSSLPGGATTFGNLYDGRTGELLWQKKLSQTPTSRMDTPQRLGAETARQLAKILPYER</sequence>
<dbReference type="EMBL" id="CP029480">
    <property type="protein sequence ID" value="AWV99309.1"/>
    <property type="molecule type" value="Genomic_DNA"/>
</dbReference>
<evidence type="ECO:0000313" key="2">
    <source>
        <dbReference type="EMBL" id="AWV99309.1"/>
    </source>
</evidence>
<proteinExistence type="predicted"/>
<dbReference type="AlphaFoldDB" id="A0A2Z4GDC5"/>
<dbReference type="KEGG" id="als:DJ013_14495"/>